<name>A7SSJ3_NEMVE</name>
<dbReference type="eggNOG" id="KOG3656">
    <property type="taxonomic scope" value="Eukaryota"/>
</dbReference>
<feature type="domain" description="MGAT4 A/B/C C-terminal" evidence="5">
    <location>
        <begin position="298"/>
        <end position="416"/>
    </location>
</feature>
<dbReference type="PANTHER" id="PTHR12062:SF0">
    <property type="entry name" value="ALPHA-1,3-MANNOSYL-GLYCOPROTEIN 4-BETA-N-ACETYLGLUCOSAMINYLTRANSFERASE B"/>
    <property type="match status" value="1"/>
</dbReference>
<proteinExistence type="predicted"/>
<dbReference type="AlphaFoldDB" id="A7SSJ3"/>
<accession>A7SSJ3</accession>
<evidence type="ECO:0000313" key="6">
    <source>
        <dbReference type="EMBL" id="EDO33330.1"/>
    </source>
</evidence>
<sequence length="441" mass="50429">MTSGLPVVFKPSPLEKENNVETGHYLEKGYETNAILIAGHKRNDQPYLVIGVPTVQRSEASYLMDTLQALIDGLDENDKKHVMVVVFVADLDNSNHAAKMSQQLSKKFSKELDSGLIQAVTAPASYYPKLTGLPQLYQDSPQRVYWRSKQCVDYAFLFGYAGSLGKYYMQLEDDVIARKGYFKATKNFINRNVGREWLFLEMGYTGFIGMVFKSKDTRRLSVFYKMYYWVWPIDFLFRHFSTFDLYGNNPRYHPPQFVHIGKVSSLKGQIRKLTSEEMLVAQIKPEQKAFHLHENPPAKISTTMTKTVDNIDIRTAYSGQEHVSGFWSKTVQNGDSITIIFNETMNIYKAVFISGNRMSPQDSFGSVRLETSQASANGSCEIFVKWKDFNNKANVTAEMPTNEAITCKCLRLVITQYKVDNLKRIRWLAIREIAVWATSTN</sequence>
<dbReference type="OrthoDB" id="2016523at2759"/>
<evidence type="ECO:0000256" key="1">
    <source>
        <dbReference type="ARBA" id="ARBA00004922"/>
    </source>
</evidence>
<protein>
    <submittedName>
        <fullName evidence="6">Uncharacterized protein</fullName>
    </submittedName>
</protein>
<dbReference type="OMA" id="NEAITCK"/>
<dbReference type="KEGG" id="nve:5504552"/>
<dbReference type="STRING" id="45351.A7SSJ3"/>
<keyword evidence="2" id="KW-0328">Glycosyltransferase</keyword>
<reference evidence="6 7" key="1">
    <citation type="journal article" date="2007" name="Science">
        <title>Sea anemone genome reveals ancestral eumetazoan gene repertoire and genomic organization.</title>
        <authorList>
            <person name="Putnam N.H."/>
            <person name="Srivastava M."/>
            <person name="Hellsten U."/>
            <person name="Dirks B."/>
            <person name="Chapman J."/>
            <person name="Salamov A."/>
            <person name="Terry A."/>
            <person name="Shapiro H."/>
            <person name="Lindquist E."/>
            <person name="Kapitonov V.V."/>
            <person name="Jurka J."/>
            <person name="Genikhovich G."/>
            <person name="Grigoriev I.V."/>
            <person name="Lucas S.M."/>
            <person name="Steele R.E."/>
            <person name="Finnerty J.R."/>
            <person name="Technau U."/>
            <person name="Martindale M.Q."/>
            <person name="Rokhsar D.S."/>
        </authorList>
    </citation>
    <scope>NUCLEOTIDE SEQUENCE [LARGE SCALE GENOMIC DNA]</scope>
    <source>
        <strain evidence="7">CH2 X CH6</strain>
    </source>
</reference>
<dbReference type="FunCoup" id="A7SSJ3">
    <property type="interactions" value="20"/>
</dbReference>
<dbReference type="InterPro" id="IPR056576">
    <property type="entry name" value="MGAT4_A/B/C_C"/>
</dbReference>
<evidence type="ECO:0000256" key="2">
    <source>
        <dbReference type="ARBA" id="ARBA00022676"/>
    </source>
</evidence>
<keyword evidence="7" id="KW-1185">Reference proteome</keyword>
<evidence type="ECO:0000256" key="3">
    <source>
        <dbReference type="ARBA" id="ARBA00022679"/>
    </source>
</evidence>
<dbReference type="Proteomes" id="UP000001593">
    <property type="component" value="Unassembled WGS sequence"/>
</dbReference>
<dbReference type="HOGENOM" id="CLU_027046_3_0_1"/>
<organism evidence="6 7">
    <name type="scientific">Nematostella vectensis</name>
    <name type="common">Starlet sea anemone</name>
    <dbReference type="NCBI Taxonomy" id="45351"/>
    <lineage>
        <taxon>Eukaryota</taxon>
        <taxon>Metazoa</taxon>
        <taxon>Cnidaria</taxon>
        <taxon>Anthozoa</taxon>
        <taxon>Hexacorallia</taxon>
        <taxon>Actiniaria</taxon>
        <taxon>Edwardsiidae</taxon>
        <taxon>Nematostella</taxon>
    </lineage>
</organism>
<dbReference type="PhylomeDB" id="A7SSJ3"/>
<dbReference type="InterPro" id="IPR006759">
    <property type="entry name" value="Glyco_transf_54"/>
</dbReference>
<dbReference type="EMBL" id="DS469777">
    <property type="protein sequence ID" value="EDO33330.1"/>
    <property type="molecule type" value="Genomic_DNA"/>
</dbReference>
<dbReference type="GO" id="GO:0006487">
    <property type="term" value="P:protein N-linked glycosylation"/>
    <property type="evidence" value="ECO:0000318"/>
    <property type="project" value="GO_Central"/>
</dbReference>
<evidence type="ECO:0000259" key="4">
    <source>
        <dbReference type="Pfam" id="PF04666"/>
    </source>
</evidence>
<dbReference type="InParanoid" id="A7SSJ3"/>
<dbReference type="Pfam" id="PF23524">
    <property type="entry name" value="MGAT4A_C"/>
    <property type="match status" value="1"/>
</dbReference>
<dbReference type="Pfam" id="PF04666">
    <property type="entry name" value="MGAT4_cons"/>
    <property type="match status" value="1"/>
</dbReference>
<evidence type="ECO:0000313" key="7">
    <source>
        <dbReference type="Proteomes" id="UP000001593"/>
    </source>
</evidence>
<comment type="pathway">
    <text evidence="1">Protein modification; protein glycosylation.</text>
</comment>
<dbReference type="InterPro" id="IPR057279">
    <property type="entry name" value="MGAT4"/>
</dbReference>
<dbReference type="Gene3D" id="2.60.120.260">
    <property type="entry name" value="Galactose-binding domain-like"/>
    <property type="match status" value="1"/>
</dbReference>
<keyword evidence="3" id="KW-0808">Transferase</keyword>
<gene>
    <name evidence="6" type="ORF">NEMVEDRAFT_v1g216777</name>
</gene>
<dbReference type="PANTHER" id="PTHR12062">
    <property type="entry name" value="N-ACETYLGLUCOSAMINYLTRANSFERASE VI"/>
    <property type="match status" value="1"/>
</dbReference>
<dbReference type="GO" id="GO:0008375">
    <property type="term" value="F:acetylglucosaminyltransferase activity"/>
    <property type="evidence" value="ECO:0000318"/>
    <property type="project" value="GO_Central"/>
</dbReference>
<evidence type="ECO:0000259" key="5">
    <source>
        <dbReference type="Pfam" id="PF23524"/>
    </source>
</evidence>
<feature type="domain" description="MGAT4 conserved region" evidence="4">
    <location>
        <begin position="33"/>
        <end position="276"/>
    </location>
</feature>